<evidence type="ECO:0000256" key="6">
    <source>
        <dbReference type="ARBA" id="ARBA00022989"/>
    </source>
</evidence>
<organism evidence="9 10">
    <name type="scientific">Labrys neptuniae</name>
    <dbReference type="NCBI Taxonomy" id="376174"/>
    <lineage>
        <taxon>Bacteria</taxon>
        <taxon>Pseudomonadati</taxon>
        <taxon>Pseudomonadota</taxon>
        <taxon>Alphaproteobacteria</taxon>
        <taxon>Hyphomicrobiales</taxon>
        <taxon>Xanthobacteraceae</taxon>
        <taxon>Labrys</taxon>
    </lineage>
</organism>
<feature type="transmembrane region" description="Helical" evidence="8">
    <location>
        <begin position="38"/>
        <end position="63"/>
    </location>
</feature>
<name>A0ABV3PW18_9HYPH</name>
<feature type="transmembrane region" description="Helical" evidence="8">
    <location>
        <begin position="164"/>
        <end position="184"/>
    </location>
</feature>
<feature type="transmembrane region" description="Helical" evidence="8">
    <location>
        <begin position="83"/>
        <end position="105"/>
    </location>
</feature>
<dbReference type="PANTHER" id="PTHR30589:SF0">
    <property type="entry name" value="PHOSPHATIDYLGLYCEROL--PROLIPOPROTEIN DIACYLGLYCERYL TRANSFERASE"/>
    <property type="match status" value="1"/>
</dbReference>
<evidence type="ECO:0000313" key="10">
    <source>
        <dbReference type="Proteomes" id="UP001555786"/>
    </source>
</evidence>
<feature type="transmembrane region" description="Helical" evidence="8">
    <location>
        <begin position="279"/>
        <end position="299"/>
    </location>
</feature>
<evidence type="ECO:0000313" key="9">
    <source>
        <dbReference type="EMBL" id="MEW9309819.1"/>
    </source>
</evidence>
<feature type="transmembrane region" description="Helical" evidence="8">
    <location>
        <begin position="334"/>
        <end position="354"/>
    </location>
</feature>
<dbReference type="EMBL" id="JBFNQD010000018">
    <property type="protein sequence ID" value="MEW9309819.1"/>
    <property type="molecule type" value="Genomic_DNA"/>
</dbReference>
<comment type="similarity">
    <text evidence="2">Belongs to the Lgt family.</text>
</comment>
<feature type="transmembrane region" description="Helical" evidence="8">
    <location>
        <begin position="453"/>
        <end position="470"/>
    </location>
</feature>
<dbReference type="Proteomes" id="UP001555786">
    <property type="component" value="Unassembled WGS sequence"/>
</dbReference>
<dbReference type="Pfam" id="PF01790">
    <property type="entry name" value="LGT"/>
    <property type="match status" value="1"/>
</dbReference>
<dbReference type="RefSeq" id="WP_367626419.1">
    <property type="nucleotide sequence ID" value="NZ_JBFNQD010000018.1"/>
</dbReference>
<feature type="transmembrane region" description="Helical" evidence="8">
    <location>
        <begin position="306"/>
        <end position="328"/>
    </location>
</feature>
<feature type="transmembrane region" description="Helical" evidence="8">
    <location>
        <begin position="398"/>
        <end position="416"/>
    </location>
</feature>
<feature type="transmembrane region" description="Helical" evidence="8">
    <location>
        <begin position="111"/>
        <end position="130"/>
    </location>
</feature>
<keyword evidence="4 9" id="KW-0808">Transferase</keyword>
<gene>
    <name evidence="9" type="ORF">ABXS05_30005</name>
</gene>
<keyword evidence="3" id="KW-1003">Cell membrane</keyword>
<dbReference type="PANTHER" id="PTHR30589">
    <property type="entry name" value="PROLIPOPROTEIN DIACYLGLYCERYL TRANSFERASE"/>
    <property type="match status" value="1"/>
</dbReference>
<feature type="transmembrane region" description="Helical" evidence="8">
    <location>
        <begin position="428"/>
        <end position="447"/>
    </location>
</feature>
<feature type="transmembrane region" description="Helical" evidence="8">
    <location>
        <begin position="612"/>
        <end position="631"/>
    </location>
</feature>
<feature type="transmembrane region" description="Helical" evidence="8">
    <location>
        <begin position="375"/>
        <end position="392"/>
    </location>
</feature>
<keyword evidence="5 8" id="KW-0812">Transmembrane</keyword>
<feature type="transmembrane region" description="Helical" evidence="8">
    <location>
        <begin position="204"/>
        <end position="225"/>
    </location>
</feature>
<accession>A0ABV3PW18</accession>
<keyword evidence="7 8" id="KW-0472">Membrane</keyword>
<keyword evidence="10" id="KW-1185">Reference proteome</keyword>
<feature type="transmembrane region" description="Helical" evidence="8">
    <location>
        <begin position="581"/>
        <end position="600"/>
    </location>
</feature>
<feature type="transmembrane region" description="Helical" evidence="8">
    <location>
        <begin position="234"/>
        <end position="256"/>
    </location>
</feature>
<feature type="transmembrane region" description="Helical" evidence="8">
    <location>
        <begin position="520"/>
        <end position="537"/>
    </location>
</feature>
<feature type="transmembrane region" description="Helical" evidence="8">
    <location>
        <begin position="7"/>
        <end position="26"/>
    </location>
</feature>
<comment type="caution">
    <text evidence="9">The sequence shown here is derived from an EMBL/GenBank/DDBJ whole genome shotgun (WGS) entry which is preliminary data.</text>
</comment>
<dbReference type="InterPro" id="IPR007318">
    <property type="entry name" value="Phopholipid_MeTrfase"/>
</dbReference>
<keyword evidence="9" id="KW-0328">Glycosyltransferase</keyword>
<dbReference type="EC" id="2.4.99.-" evidence="9"/>
<evidence type="ECO:0000256" key="2">
    <source>
        <dbReference type="ARBA" id="ARBA00007150"/>
    </source>
</evidence>
<comment type="subcellular location">
    <subcellularLocation>
        <location evidence="1">Endomembrane system</location>
        <topology evidence="1">Multi-pass membrane protein</topology>
    </subcellularLocation>
</comment>
<evidence type="ECO:0000256" key="1">
    <source>
        <dbReference type="ARBA" id="ARBA00004127"/>
    </source>
</evidence>
<dbReference type="InterPro" id="IPR001640">
    <property type="entry name" value="Lgt"/>
</dbReference>
<evidence type="ECO:0000256" key="4">
    <source>
        <dbReference type="ARBA" id="ARBA00022679"/>
    </source>
</evidence>
<reference evidence="9 10" key="1">
    <citation type="submission" date="2024-07" db="EMBL/GenBank/DDBJ databases">
        <title>Description of Labrys sedimenti sp. nov., isolated from a diclofenac-degrading enrichment culture.</title>
        <authorList>
            <person name="Tancsics A."/>
            <person name="Csepanyi A."/>
        </authorList>
    </citation>
    <scope>NUCLEOTIDE SEQUENCE [LARGE SCALE GENOMIC DNA]</scope>
    <source>
        <strain evidence="9 10">LMG 23578</strain>
    </source>
</reference>
<dbReference type="GO" id="GO:0016757">
    <property type="term" value="F:glycosyltransferase activity"/>
    <property type="evidence" value="ECO:0007669"/>
    <property type="project" value="UniProtKB-KW"/>
</dbReference>
<dbReference type="Pfam" id="PF04191">
    <property type="entry name" value="PEMT"/>
    <property type="match status" value="1"/>
</dbReference>
<proteinExistence type="inferred from homology"/>
<dbReference type="Gene3D" id="1.20.120.1630">
    <property type="match status" value="1"/>
</dbReference>
<evidence type="ECO:0000256" key="7">
    <source>
        <dbReference type="ARBA" id="ARBA00023136"/>
    </source>
</evidence>
<keyword evidence="6 8" id="KW-1133">Transmembrane helix</keyword>
<evidence type="ECO:0000256" key="3">
    <source>
        <dbReference type="ARBA" id="ARBA00022475"/>
    </source>
</evidence>
<evidence type="ECO:0000256" key="8">
    <source>
        <dbReference type="SAM" id="Phobius"/>
    </source>
</evidence>
<sequence length="645" mass="68445">MKRIGPVAYGALFCVGLPVLLLVTAWHLDARLGIAIEAWPLAGGTIAGLGLVLVVAAILVLMLRGKGLPMNAYPTRRRVEDGLYAWLAHPAYVGFTLIVLGLSLWGGSFAGLFILTPWTGSAALALVMGYEARATDRRLGARRQAPAIGLPENWPLPADLRRRLGATLAVFPAWTVVYCVFAALLPAADAFDTYLPFERDLPFWPGLVAAYSFTYVFALAVPFLVPDLASLRRFVLAGWSGTVIGGLVFALLPAVAPLRGVPPDNLIGWWLQLERGSDGITAALPSFHAFWIVVAAFFWRERFGAALIYPLALLQLAACHVTGMHSLADLLCGIVLALLCLNIEAAWHGLLRLAERVANDWRPLRLGSMRFFPHGLYILAAGALAFLATASLAPPHQLGPMASMLLAGLAGAVIFGQAVEASSKLSRPLGFFGGLIGASLAAGLLMVSVAIDGAMLAACAIGLCIAQMLGRLRCLAQGCCHGAALAVSAPPGAGLTYRHPLSRVGLIAGMLGRPIEPAPVFSMLANLLAALLLWRVLVVSGDAWLVAGLYCWQLGIARFAEEGLRGEPQTPVRGGLNLYQWLALAVTAVGFVIVLAAPFVQAATPHWPEQSALFLALPLACLWALAMSVDWPDSTKPLSRLTPGQ</sequence>
<evidence type="ECO:0000256" key="5">
    <source>
        <dbReference type="ARBA" id="ARBA00022692"/>
    </source>
</evidence>
<protein>
    <submittedName>
        <fullName evidence="9">Prolipoprotein diacylglyceryl transferase family protein</fullName>
        <ecNumber evidence="9">2.4.99.-</ecNumber>
    </submittedName>
</protein>